<dbReference type="EMBL" id="CP011126">
    <property type="protein sequence ID" value="AKQ33697.1"/>
    <property type="molecule type" value="Genomic_DNA"/>
</dbReference>
<gene>
    <name evidence="1" type="ORF">CleRT_10010</name>
</gene>
<reference evidence="1 2" key="1">
    <citation type="journal article" date="2015" name="Genome Biol. Evol.">
        <title>Distinctive Genome Reduction Rates Revealed by Genomic Analyses of Two Coxiella-Like Endosymbionts in Ticks.</title>
        <authorList>
            <person name="Gottlieb Y."/>
            <person name="Lalzar I."/>
            <person name="Klasson L."/>
        </authorList>
    </citation>
    <scope>NUCLEOTIDE SEQUENCE [LARGE SCALE GENOMIC DNA]</scope>
    <source>
        <strain evidence="1 2">CRt</strain>
    </source>
</reference>
<keyword evidence="2" id="KW-1185">Reference proteome</keyword>
<proteinExistence type="predicted"/>
<dbReference type="Proteomes" id="UP000063965">
    <property type="component" value="Chromosome"/>
</dbReference>
<accession>A0ABM5UUQ3</accession>
<protein>
    <submittedName>
        <fullName evidence="1">Uncharacterized protein</fullName>
    </submittedName>
</protein>
<evidence type="ECO:0000313" key="2">
    <source>
        <dbReference type="Proteomes" id="UP000063965"/>
    </source>
</evidence>
<sequence>MTLLSDCSKWDFQEKIFTKNWVAQALACFIGLPINHACRQLFKELLRVKPELMQEISAEAFYRTEIARVKVSTFYGSTPTLIEDRFS</sequence>
<evidence type="ECO:0000313" key="1">
    <source>
        <dbReference type="EMBL" id="AKQ33697.1"/>
    </source>
</evidence>
<organism evidence="1 2">
    <name type="scientific">Candidatus Coxiella mudrowiae</name>
    <dbReference type="NCBI Taxonomy" id="2054173"/>
    <lineage>
        <taxon>Bacteria</taxon>
        <taxon>Pseudomonadati</taxon>
        <taxon>Pseudomonadota</taxon>
        <taxon>Gammaproteobacteria</taxon>
        <taxon>Legionellales</taxon>
        <taxon>Coxiellaceae</taxon>
        <taxon>Coxiella</taxon>
    </lineage>
</organism>
<name>A0ABM5UUQ3_9COXI</name>